<feature type="signal peptide" evidence="2">
    <location>
        <begin position="1"/>
        <end position="22"/>
    </location>
</feature>
<evidence type="ECO:0000313" key="4">
    <source>
        <dbReference type="Proteomes" id="UP000643405"/>
    </source>
</evidence>
<name>A0A8J6PUU2_9HYPH</name>
<organism evidence="3 4">
    <name type="scientific">Oryzicola mucosus</name>
    <dbReference type="NCBI Taxonomy" id="2767425"/>
    <lineage>
        <taxon>Bacteria</taxon>
        <taxon>Pseudomonadati</taxon>
        <taxon>Pseudomonadota</taxon>
        <taxon>Alphaproteobacteria</taxon>
        <taxon>Hyphomicrobiales</taxon>
        <taxon>Phyllobacteriaceae</taxon>
        <taxon>Oryzicola</taxon>
    </lineage>
</organism>
<feature type="chain" id="PRO_5035277387" evidence="2">
    <location>
        <begin position="23"/>
        <end position="118"/>
    </location>
</feature>
<keyword evidence="2" id="KW-0732">Signal</keyword>
<comment type="caution">
    <text evidence="3">The sequence shown here is derived from an EMBL/GenBank/DDBJ whole genome shotgun (WGS) entry which is preliminary data.</text>
</comment>
<dbReference type="RefSeq" id="WP_188164028.1">
    <property type="nucleotide sequence ID" value="NZ_JACVVX010000002.1"/>
</dbReference>
<keyword evidence="4" id="KW-1185">Reference proteome</keyword>
<dbReference type="Proteomes" id="UP000643405">
    <property type="component" value="Unassembled WGS sequence"/>
</dbReference>
<feature type="region of interest" description="Disordered" evidence="1">
    <location>
        <begin position="35"/>
        <end position="58"/>
    </location>
</feature>
<feature type="compositionally biased region" description="Polar residues" evidence="1">
    <location>
        <begin position="35"/>
        <end position="50"/>
    </location>
</feature>
<evidence type="ECO:0000256" key="2">
    <source>
        <dbReference type="SAM" id="SignalP"/>
    </source>
</evidence>
<accession>A0A8J6PUU2</accession>
<reference evidence="3" key="1">
    <citation type="submission" date="2020-09" db="EMBL/GenBank/DDBJ databases">
        <title>Genome seq and assembly of Tianweitania sp.</title>
        <authorList>
            <person name="Chhetri G."/>
        </authorList>
    </citation>
    <scope>NUCLEOTIDE SEQUENCE</scope>
    <source>
        <strain evidence="3">Rool2</strain>
    </source>
</reference>
<proteinExistence type="predicted"/>
<dbReference type="AlphaFoldDB" id="A0A8J6PUU2"/>
<evidence type="ECO:0000256" key="1">
    <source>
        <dbReference type="SAM" id="MobiDB-lite"/>
    </source>
</evidence>
<feature type="region of interest" description="Disordered" evidence="1">
    <location>
        <begin position="81"/>
        <end position="118"/>
    </location>
</feature>
<sequence>MQLRTLLLFICVLALSLVPLRAATGFGTTGIKSAGHSTSADLPILPTNSAGLPDQGVPDEDKKSFAFVEFDTDGSATALPKDLYRNRLSAPNRTDQPIAPAERQNLWDAAPRGPPALS</sequence>
<gene>
    <name evidence="3" type="ORF">ICI42_08000</name>
</gene>
<evidence type="ECO:0000313" key="3">
    <source>
        <dbReference type="EMBL" id="MBD0414593.1"/>
    </source>
</evidence>
<dbReference type="EMBL" id="JACVVX010000002">
    <property type="protein sequence ID" value="MBD0414593.1"/>
    <property type="molecule type" value="Genomic_DNA"/>
</dbReference>
<protein>
    <submittedName>
        <fullName evidence="3">Uncharacterized protein</fullName>
    </submittedName>
</protein>